<keyword evidence="8 11" id="KW-0012">Acyltransferase</keyword>
<dbReference type="EMBL" id="KK365440">
    <property type="protein sequence ID" value="KCZ79019.1"/>
    <property type="molecule type" value="Genomic_DNA"/>
</dbReference>
<keyword evidence="5 11" id="KW-0472">Membrane</keyword>
<evidence type="ECO:0000256" key="4">
    <source>
        <dbReference type="ARBA" id="ARBA00022989"/>
    </source>
</evidence>
<evidence type="ECO:0000256" key="10">
    <source>
        <dbReference type="ARBA" id="ARBA00048048"/>
    </source>
</evidence>
<feature type="domain" description="Palmitoyltransferase DHHC" evidence="12">
    <location>
        <begin position="78"/>
        <end position="182"/>
    </location>
</feature>
<keyword evidence="4 11" id="KW-1133">Transmembrane helix</keyword>
<keyword evidence="14" id="KW-1185">Reference proteome</keyword>
<accession>A0A059EWA1</accession>
<dbReference type="GO" id="GO:0006612">
    <property type="term" value="P:protein targeting to membrane"/>
    <property type="evidence" value="ECO:0007669"/>
    <property type="project" value="TreeGrafter"/>
</dbReference>
<dbReference type="PANTHER" id="PTHR22883:SF43">
    <property type="entry name" value="PALMITOYLTRANSFERASE APP"/>
    <property type="match status" value="1"/>
</dbReference>
<gene>
    <name evidence="13" type="ORF">H312_03597</name>
</gene>
<reference evidence="14" key="1">
    <citation type="submission" date="2013-02" db="EMBL/GenBank/DDBJ databases">
        <authorList>
            <consortium name="The Broad Institute Genome Sequencing Platform"/>
            <person name="Cuomo C."/>
            <person name="Becnel J."/>
            <person name="Sanscrainte N."/>
            <person name="Walker B."/>
            <person name="Young S.K."/>
            <person name="Zeng Q."/>
            <person name="Gargeya S."/>
            <person name="Fitzgerald M."/>
            <person name="Haas B."/>
            <person name="Abouelleil A."/>
            <person name="Alvarado L."/>
            <person name="Arachchi H.M."/>
            <person name="Berlin A.M."/>
            <person name="Chapman S.B."/>
            <person name="Dewar J."/>
            <person name="Goldberg J."/>
            <person name="Griggs A."/>
            <person name="Gujja S."/>
            <person name="Hansen M."/>
            <person name="Howarth C."/>
            <person name="Imamovic A."/>
            <person name="Larimer J."/>
            <person name="McCowan C."/>
            <person name="Murphy C."/>
            <person name="Neiman D."/>
            <person name="Pearson M."/>
            <person name="Priest M."/>
            <person name="Roberts A."/>
            <person name="Saif S."/>
            <person name="Shea T."/>
            <person name="Sisk P."/>
            <person name="Sykes S."/>
            <person name="Wortman J."/>
            <person name="Nusbaum C."/>
            <person name="Birren B."/>
        </authorList>
    </citation>
    <scope>NUCLEOTIDE SEQUENCE [LARGE SCALE GENOMIC DNA]</scope>
    <source>
        <strain evidence="14">PRA339</strain>
    </source>
</reference>
<dbReference type="GO" id="GO:0005794">
    <property type="term" value="C:Golgi apparatus"/>
    <property type="evidence" value="ECO:0007669"/>
    <property type="project" value="TreeGrafter"/>
</dbReference>
<comment type="domain">
    <text evidence="11">The DHHC domain is required for palmitoyltransferase activity.</text>
</comment>
<name>A0A059EWA1_9MICR</name>
<organism evidence="13 14">
    <name type="scientific">Anncaliia algerae PRA339</name>
    <dbReference type="NCBI Taxonomy" id="1288291"/>
    <lineage>
        <taxon>Eukaryota</taxon>
        <taxon>Fungi</taxon>
        <taxon>Fungi incertae sedis</taxon>
        <taxon>Microsporidia</taxon>
        <taxon>Tubulinosematoidea</taxon>
        <taxon>Tubulinosematidae</taxon>
        <taxon>Anncaliia</taxon>
    </lineage>
</organism>
<dbReference type="VEuPathDB" id="MicrosporidiaDB:H312_03597"/>
<evidence type="ECO:0000256" key="8">
    <source>
        <dbReference type="ARBA" id="ARBA00023315"/>
    </source>
</evidence>
<comment type="catalytic activity">
    <reaction evidence="10 11">
        <text>L-cysteinyl-[protein] + hexadecanoyl-CoA = S-hexadecanoyl-L-cysteinyl-[protein] + CoA</text>
        <dbReference type="Rhea" id="RHEA:36683"/>
        <dbReference type="Rhea" id="RHEA-COMP:10131"/>
        <dbReference type="Rhea" id="RHEA-COMP:11032"/>
        <dbReference type="ChEBI" id="CHEBI:29950"/>
        <dbReference type="ChEBI" id="CHEBI:57287"/>
        <dbReference type="ChEBI" id="CHEBI:57379"/>
        <dbReference type="ChEBI" id="CHEBI:74151"/>
        <dbReference type="EC" id="2.3.1.225"/>
    </reaction>
</comment>
<evidence type="ECO:0000256" key="7">
    <source>
        <dbReference type="ARBA" id="ARBA00023288"/>
    </source>
</evidence>
<dbReference type="Proteomes" id="UP000030655">
    <property type="component" value="Unassembled WGS sequence"/>
</dbReference>
<dbReference type="PANTHER" id="PTHR22883">
    <property type="entry name" value="ZINC FINGER DHHC DOMAIN CONTAINING PROTEIN"/>
    <property type="match status" value="1"/>
</dbReference>
<dbReference type="InterPro" id="IPR001594">
    <property type="entry name" value="Palmitoyltrfase_DHHC"/>
</dbReference>
<dbReference type="Pfam" id="PF01529">
    <property type="entry name" value="DHHC"/>
    <property type="match status" value="1"/>
</dbReference>
<evidence type="ECO:0000256" key="6">
    <source>
        <dbReference type="ARBA" id="ARBA00023139"/>
    </source>
</evidence>
<evidence type="ECO:0000313" key="13">
    <source>
        <dbReference type="EMBL" id="KCZ79019.1"/>
    </source>
</evidence>
<feature type="transmembrane region" description="Helical" evidence="11">
    <location>
        <begin position="144"/>
        <end position="171"/>
    </location>
</feature>
<proteinExistence type="inferred from homology"/>
<evidence type="ECO:0000256" key="3">
    <source>
        <dbReference type="ARBA" id="ARBA00022692"/>
    </source>
</evidence>
<dbReference type="OrthoDB" id="9909019at2759"/>
<dbReference type="GO" id="GO:0005783">
    <property type="term" value="C:endoplasmic reticulum"/>
    <property type="evidence" value="ECO:0007669"/>
    <property type="project" value="TreeGrafter"/>
</dbReference>
<evidence type="ECO:0000256" key="11">
    <source>
        <dbReference type="RuleBase" id="RU079119"/>
    </source>
</evidence>
<dbReference type="PROSITE" id="PS50216">
    <property type="entry name" value="DHHC"/>
    <property type="match status" value="1"/>
</dbReference>
<keyword evidence="7" id="KW-0449">Lipoprotein</keyword>
<dbReference type="STRING" id="1288291.A0A059EWA1"/>
<feature type="transmembrane region" description="Helical" evidence="11">
    <location>
        <begin position="112"/>
        <end position="132"/>
    </location>
</feature>
<evidence type="ECO:0000259" key="12">
    <source>
        <dbReference type="Pfam" id="PF01529"/>
    </source>
</evidence>
<dbReference type="HOGENOM" id="CLU_125046_0_0_1"/>
<feature type="non-terminal residue" evidence="13">
    <location>
        <position position="1"/>
    </location>
</feature>
<dbReference type="EC" id="2.3.1.225" evidence="11"/>
<evidence type="ECO:0000256" key="1">
    <source>
        <dbReference type="ARBA" id="ARBA00004127"/>
    </source>
</evidence>
<evidence type="ECO:0000256" key="9">
    <source>
        <dbReference type="ARBA" id="ARBA00023463"/>
    </source>
</evidence>
<evidence type="ECO:0000313" key="14">
    <source>
        <dbReference type="Proteomes" id="UP000030655"/>
    </source>
</evidence>
<evidence type="ECO:0000256" key="2">
    <source>
        <dbReference type="ARBA" id="ARBA00022679"/>
    </source>
</evidence>
<feature type="transmembrane region" description="Helical" evidence="11">
    <location>
        <begin position="33"/>
        <end position="54"/>
    </location>
</feature>
<feature type="transmembrane region" description="Helical" evidence="11">
    <location>
        <begin position="9"/>
        <end position="27"/>
    </location>
</feature>
<dbReference type="GO" id="GO:0019706">
    <property type="term" value="F:protein-cysteine S-palmitoyltransferase activity"/>
    <property type="evidence" value="ECO:0007669"/>
    <property type="project" value="UniProtKB-EC"/>
</dbReference>
<comment type="similarity">
    <text evidence="9">Belongs to the DHHC palmitoyltransferase family. ERF2/ZDHHC9 subfamily.</text>
</comment>
<keyword evidence="6" id="KW-0564">Palmitate</keyword>
<comment type="subcellular location">
    <subcellularLocation>
        <location evidence="1">Endomembrane system</location>
        <topology evidence="1">Multi-pass membrane protein</topology>
    </subcellularLocation>
</comment>
<sequence>MSIQFKRVYCTYFMELMLFFLSYYQIIISQRKLISIIILVSDFISKFALTNLIFTQPGTKSCQYFDFHNSILTNKATKSFNHCFTCDSCIYIRDHHCIWLNNCIGKRNKLSFVIYLMSKTINMLYLIIPYTTYLKLMKSINLPIYILLLSTYLISLFIIFLLSLYHIVIYLSGTTSKDFINKIERI</sequence>
<evidence type="ECO:0000256" key="5">
    <source>
        <dbReference type="ARBA" id="ARBA00023136"/>
    </source>
</evidence>
<keyword evidence="3 11" id="KW-0812">Transmembrane</keyword>
<dbReference type="AlphaFoldDB" id="A0A059EWA1"/>
<reference evidence="13 14" key="2">
    <citation type="submission" date="2014-03" db="EMBL/GenBank/DDBJ databases">
        <title>The Genome Sequence of Anncaliia algerae insect isolate PRA339.</title>
        <authorList>
            <consortium name="The Broad Institute Genome Sequencing Platform"/>
            <consortium name="The Broad Institute Genome Sequencing Center for Infectious Disease"/>
            <person name="Cuomo C."/>
            <person name="Becnel J."/>
            <person name="Sanscrainte N."/>
            <person name="Walker B."/>
            <person name="Young S.K."/>
            <person name="Zeng Q."/>
            <person name="Gargeya S."/>
            <person name="Fitzgerald M."/>
            <person name="Haas B."/>
            <person name="Abouelleil A."/>
            <person name="Alvarado L."/>
            <person name="Arachchi H.M."/>
            <person name="Berlin A.M."/>
            <person name="Chapman S.B."/>
            <person name="Dewar J."/>
            <person name="Goldberg J."/>
            <person name="Griggs A."/>
            <person name="Gujja S."/>
            <person name="Hansen M."/>
            <person name="Howarth C."/>
            <person name="Imamovic A."/>
            <person name="Larimer J."/>
            <person name="McCowan C."/>
            <person name="Murphy C."/>
            <person name="Neiman D."/>
            <person name="Pearson M."/>
            <person name="Priest M."/>
            <person name="Roberts A."/>
            <person name="Saif S."/>
            <person name="Shea T."/>
            <person name="Sisk P."/>
            <person name="Sykes S."/>
            <person name="Wortman J."/>
            <person name="Nusbaum C."/>
            <person name="Birren B."/>
        </authorList>
    </citation>
    <scope>NUCLEOTIDE SEQUENCE [LARGE SCALE GENOMIC DNA]</scope>
    <source>
        <strain evidence="13 14">PRA339</strain>
    </source>
</reference>
<protein>
    <recommendedName>
        <fullName evidence="11">Palmitoyltransferase</fullName>
        <ecNumber evidence="11">2.3.1.225</ecNumber>
    </recommendedName>
</protein>
<keyword evidence="2 11" id="KW-0808">Transferase</keyword>
<dbReference type="InterPro" id="IPR039859">
    <property type="entry name" value="PFA4/ZDH16/20/ERF2-like"/>
</dbReference>